<dbReference type="PIRSF" id="PIRSF006230">
    <property type="entry name" value="MG442"/>
    <property type="match status" value="1"/>
</dbReference>
<evidence type="ECO:0000256" key="2">
    <source>
        <dbReference type="ARBA" id="ARBA00023134"/>
    </source>
</evidence>
<evidence type="ECO:0000256" key="1">
    <source>
        <dbReference type="ARBA" id="ARBA00022741"/>
    </source>
</evidence>
<dbReference type="SUPFAM" id="SSF52540">
    <property type="entry name" value="P-loop containing nucleoside triphosphate hydrolases"/>
    <property type="match status" value="1"/>
</dbReference>
<dbReference type="OMA" id="GVLWPKF"/>
<dbReference type="GO" id="GO:0005525">
    <property type="term" value="F:GTP binding"/>
    <property type="evidence" value="ECO:0007669"/>
    <property type="project" value="UniProtKB-KW"/>
</dbReference>
<accession>A0A8B7NDZ4</accession>
<comment type="subcellular location">
    <subcellularLocation>
        <location evidence="4">Mitochondrion inner membrane</location>
        <topology evidence="4">Peripheral membrane protein</topology>
    </subcellularLocation>
</comment>
<name>A0A8B7NDZ4_HYAAZ</name>
<sequence>MATAHSVLRHGLQMRSNFDFSKLQLRSWFPRHMAVGMMQMQGKLHSIDAVIEVHDARIPFTGRNFNLSDIGILKPSILVLNKVDLVAPERRERVASRFNDMGHEVLFTNSKEPSDRGVECIVEKVLHKIKNSNRYNRSEFPEINLMILGIPNVGKSSLINSLRNRNMHRKKAAAVAPRPGVTRCVMERIQVCRRPQVYIRDTPGVLAPSIPSAEAGLKLALAATVDDRLVGAELLADYLLFRLNKAGRREYVEALQLSGPTDDCRRLLLLLCHRHRMTITGNAKLGLRESPNIARAAELFVKHWRAGDYGCQMLDEC</sequence>
<feature type="binding site" evidence="5">
    <location>
        <position position="204"/>
    </location>
    <ligand>
        <name>GTP</name>
        <dbReference type="ChEBI" id="CHEBI:37565"/>
    </ligand>
</feature>
<dbReference type="InterPro" id="IPR016478">
    <property type="entry name" value="GTPase_MTG1"/>
</dbReference>
<dbReference type="GO" id="GO:0032543">
    <property type="term" value="P:mitochondrial translation"/>
    <property type="evidence" value="ECO:0007669"/>
    <property type="project" value="TreeGrafter"/>
</dbReference>
<dbReference type="Gene3D" id="3.40.50.300">
    <property type="entry name" value="P-loop containing nucleotide triphosphate hydrolases"/>
    <property type="match status" value="1"/>
</dbReference>
<dbReference type="InterPro" id="IPR027417">
    <property type="entry name" value="P-loop_NTPase"/>
</dbReference>
<dbReference type="Proteomes" id="UP000694843">
    <property type="component" value="Unplaced"/>
</dbReference>
<feature type="binding site" evidence="5">
    <location>
        <begin position="81"/>
        <end position="84"/>
    </location>
    <ligand>
        <name>GTP</name>
        <dbReference type="ChEBI" id="CHEBI:37565"/>
    </ligand>
</feature>
<keyword evidence="7" id="KW-1185">Reference proteome</keyword>
<feature type="binding site" evidence="5">
    <location>
        <begin position="152"/>
        <end position="157"/>
    </location>
    <ligand>
        <name>GTP</name>
        <dbReference type="ChEBI" id="CHEBI:37565"/>
    </ligand>
</feature>
<keyword evidence="1 4" id="KW-0547">Nucleotide-binding</keyword>
<evidence type="ECO:0000256" key="5">
    <source>
        <dbReference type="PIRSR" id="PIRSR006230-1"/>
    </source>
</evidence>
<dbReference type="GO" id="GO:0003924">
    <property type="term" value="F:GTPase activity"/>
    <property type="evidence" value="ECO:0007669"/>
    <property type="project" value="TreeGrafter"/>
</dbReference>
<feature type="domain" description="G" evidence="6">
    <location>
        <begin position="145"/>
        <end position="223"/>
    </location>
</feature>
<protein>
    <recommendedName>
        <fullName evidence="4">Mitochondrial GTPase 1</fullName>
    </recommendedName>
</protein>
<dbReference type="Pfam" id="PF01926">
    <property type="entry name" value="MMR_HSR1"/>
    <property type="match status" value="1"/>
</dbReference>
<organism evidence="7 8">
    <name type="scientific">Hyalella azteca</name>
    <name type="common">Amphipod</name>
    <dbReference type="NCBI Taxonomy" id="294128"/>
    <lineage>
        <taxon>Eukaryota</taxon>
        <taxon>Metazoa</taxon>
        <taxon>Ecdysozoa</taxon>
        <taxon>Arthropoda</taxon>
        <taxon>Crustacea</taxon>
        <taxon>Multicrustacea</taxon>
        <taxon>Malacostraca</taxon>
        <taxon>Eumalacostraca</taxon>
        <taxon>Peracarida</taxon>
        <taxon>Amphipoda</taxon>
        <taxon>Senticaudata</taxon>
        <taxon>Talitrida</taxon>
        <taxon>Talitroidea</taxon>
        <taxon>Hyalellidae</taxon>
        <taxon>Hyalella</taxon>
    </lineage>
</organism>
<dbReference type="Gene3D" id="1.10.1580.10">
    <property type="match status" value="1"/>
</dbReference>
<keyword evidence="4" id="KW-0496">Mitochondrion</keyword>
<comment type="function">
    <text evidence="3 4">Plays a role in the regulation of the mitochondrial ribosome assembly and of translational activity. Displays mitochondrial GTPase activity.</text>
</comment>
<dbReference type="PANTHER" id="PTHR45782">
    <property type="entry name" value="MITOCHONDRIAL RIBOSOME-ASSOCIATED GTPASE 1"/>
    <property type="match status" value="1"/>
</dbReference>
<reference evidence="8" key="1">
    <citation type="submission" date="2025-08" db="UniProtKB">
        <authorList>
            <consortium name="RefSeq"/>
        </authorList>
    </citation>
    <scope>IDENTIFICATION</scope>
    <source>
        <tissue evidence="8">Whole organism</tissue>
    </source>
</reference>
<evidence type="ECO:0000259" key="6">
    <source>
        <dbReference type="Pfam" id="PF01926"/>
    </source>
</evidence>
<dbReference type="RefSeq" id="XP_018011830.1">
    <property type="nucleotide sequence ID" value="XM_018156341.2"/>
</dbReference>
<dbReference type="KEGG" id="hazt:108669056"/>
<dbReference type="GO" id="GO:0005743">
    <property type="term" value="C:mitochondrial inner membrane"/>
    <property type="evidence" value="ECO:0007669"/>
    <property type="project" value="UniProtKB-SubCell"/>
</dbReference>
<comment type="similarity">
    <text evidence="4">Belongs to the TRAFAC class YlqF/YawG GTPase family. MTG1 subfamily.</text>
</comment>
<dbReference type="PANTHER" id="PTHR45782:SF4">
    <property type="entry name" value="MITOCHONDRIAL RIBOSOME-ASSOCIATED GTPASE 1"/>
    <property type="match status" value="1"/>
</dbReference>
<dbReference type="GeneID" id="108669056"/>
<dbReference type="InterPro" id="IPR023179">
    <property type="entry name" value="GTP-bd_ortho_bundle_sf"/>
</dbReference>
<dbReference type="InterPro" id="IPR006073">
    <property type="entry name" value="GTP-bd"/>
</dbReference>
<keyword evidence="2 4" id="KW-0342">GTP-binding</keyword>
<evidence type="ECO:0000313" key="8">
    <source>
        <dbReference type="RefSeq" id="XP_018011830.1"/>
    </source>
</evidence>
<dbReference type="CDD" id="cd01856">
    <property type="entry name" value="YlqF"/>
    <property type="match status" value="1"/>
</dbReference>
<evidence type="ECO:0000256" key="4">
    <source>
        <dbReference type="PIRNR" id="PIRNR006230"/>
    </source>
</evidence>
<gene>
    <name evidence="8" type="primary">LOC108669056</name>
</gene>
<evidence type="ECO:0000313" key="7">
    <source>
        <dbReference type="Proteomes" id="UP000694843"/>
    </source>
</evidence>
<evidence type="ECO:0000256" key="3">
    <source>
        <dbReference type="ARBA" id="ARBA00045284"/>
    </source>
</evidence>
<dbReference type="AlphaFoldDB" id="A0A8B7NDZ4"/>
<dbReference type="OrthoDB" id="269151at2759"/>
<proteinExistence type="inferred from homology"/>